<dbReference type="Gene3D" id="3.30.2310.20">
    <property type="entry name" value="RelE-like"/>
    <property type="match status" value="1"/>
</dbReference>
<evidence type="ECO:0000256" key="1">
    <source>
        <dbReference type="ARBA" id="ARBA00006226"/>
    </source>
</evidence>
<dbReference type="AlphaFoldDB" id="A0A140PS42"/>
<dbReference type="InterPro" id="IPR035093">
    <property type="entry name" value="RelE/ParE_toxin_dom_sf"/>
</dbReference>
<gene>
    <name evidence="3" type="ORF">FSDG_00854</name>
</gene>
<dbReference type="NCBIfam" id="TIGR02385">
    <property type="entry name" value="RelE_StbE"/>
    <property type="match status" value="1"/>
</dbReference>
<sequence>MGYRVMIPDKVNKKILKFDRNTRKLLYNYIKKNLKDTDNPKLHGKALTGNLKGLWRYRIMDYRLIVDIQDEQLIIVAIDFEHRSKIYL</sequence>
<dbReference type="PANTHER" id="PTHR35601:SF1">
    <property type="entry name" value="TOXIN RELE"/>
    <property type="match status" value="1"/>
</dbReference>
<dbReference type="KEGG" id="fne:FSDG_00854"/>
<protein>
    <submittedName>
        <fullName evidence="3">RelE/StbE family addiction module toxin</fullName>
    </submittedName>
</protein>
<evidence type="ECO:0000313" key="3">
    <source>
        <dbReference type="EMBL" id="EEO42295.1"/>
    </source>
</evidence>
<dbReference type="SUPFAM" id="SSF143011">
    <property type="entry name" value="RelE-like"/>
    <property type="match status" value="1"/>
</dbReference>
<dbReference type="RefSeq" id="WP_008700923.1">
    <property type="nucleotide sequence ID" value="NZ_AKBT01000001.1"/>
</dbReference>
<organism evidence="3 4">
    <name type="scientific">Fusobacterium animalis 7_1</name>
    <dbReference type="NCBI Taxonomy" id="457405"/>
    <lineage>
        <taxon>Bacteria</taxon>
        <taxon>Fusobacteriati</taxon>
        <taxon>Fusobacteriota</taxon>
        <taxon>Fusobacteriia</taxon>
        <taxon>Fusobacteriales</taxon>
        <taxon>Fusobacteriaceae</taxon>
        <taxon>Fusobacterium</taxon>
    </lineage>
</organism>
<dbReference type="Pfam" id="PF05016">
    <property type="entry name" value="ParE_toxin"/>
    <property type="match status" value="1"/>
</dbReference>
<comment type="similarity">
    <text evidence="1">Belongs to the RelE toxin family.</text>
</comment>
<dbReference type="InterPro" id="IPR007712">
    <property type="entry name" value="RelE/ParE_toxin"/>
</dbReference>
<evidence type="ECO:0000256" key="2">
    <source>
        <dbReference type="ARBA" id="ARBA00022649"/>
    </source>
</evidence>
<dbReference type="Proteomes" id="UP000002799">
    <property type="component" value="Chromosome"/>
</dbReference>
<dbReference type="eggNOG" id="COG2026">
    <property type="taxonomic scope" value="Bacteria"/>
</dbReference>
<evidence type="ECO:0000313" key="4">
    <source>
        <dbReference type="Proteomes" id="UP000002799"/>
    </source>
</evidence>
<keyword evidence="2" id="KW-1277">Toxin-antitoxin system</keyword>
<dbReference type="EMBL" id="CP007062">
    <property type="protein sequence ID" value="EEO42295.1"/>
    <property type="molecule type" value="Genomic_DNA"/>
</dbReference>
<dbReference type="PANTHER" id="PTHR35601">
    <property type="entry name" value="TOXIN RELE"/>
    <property type="match status" value="1"/>
</dbReference>
<name>A0A140PS42_9FUSO</name>
<reference evidence="3 4" key="1">
    <citation type="submission" date="2013-11" db="EMBL/GenBank/DDBJ databases">
        <title>The Genome Sequence of Fusobacterium sp. 7_1.</title>
        <authorList>
            <consortium name="The Broad Institute Genome Sequencing Platform"/>
            <person name="Earl A."/>
            <person name="Ward D."/>
            <person name="Feldgarden M."/>
            <person name="Gevers D."/>
            <person name="Strauss J."/>
            <person name="Ambrose C.E."/>
            <person name="Allen-Vercoe E."/>
            <person name="Walker B."/>
            <person name="Young S.K."/>
            <person name="Zeng Q."/>
            <person name="Gargeya S."/>
            <person name="Fitzgerald M."/>
            <person name="Haas B."/>
            <person name="Abouelleil A."/>
            <person name="Alvarado L."/>
            <person name="Arachchi H.M."/>
            <person name="Berlin A.M."/>
            <person name="Chapman S.B."/>
            <person name="Goldberg J."/>
            <person name="Griggs A."/>
            <person name="Gujja S."/>
            <person name="Hansen M."/>
            <person name="Howarth C."/>
            <person name="Imamovic A."/>
            <person name="Larimer J."/>
            <person name="McCowen C."/>
            <person name="Montmayeur A."/>
            <person name="Murphy C."/>
            <person name="Neiman D."/>
            <person name="Pearson M."/>
            <person name="Priest M."/>
            <person name="Roberts A."/>
            <person name="Saif S."/>
            <person name="Shea T."/>
            <person name="Sisk P."/>
            <person name="Sykes S."/>
            <person name="Wortman J."/>
            <person name="Nusbaum C."/>
            <person name="Birren B."/>
        </authorList>
    </citation>
    <scope>NUCLEOTIDE SEQUENCE [LARGE SCALE GENOMIC DNA]</scope>
    <source>
        <strain evidence="3 4">7_1</strain>
    </source>
</reference>
<accession>A0A140PS42</accession>
<proteinExistence type="inferred from homology"/>
<dbReference type="HOGENOM" id="CLU_155761_1_1_0"/>